<name>A0A0F7L7S7_9VIRU</name>
<organism evidence="1">
    <name type="scientific">uncultured marine virus</name>
    <dbReference type="NCBI Taxonomy" id="186617"/>
    <lineage>
        <taxon>Viruses</taxon>
        <taxon>environmental samples</taxon>
    </lineage>
</organism>
<dbReference type="GO" id="GO:0032259">
    <property type="term" value="P:methylation"/>
    <property type="evidence" value="ECO:0007669"/>
    <property type="project" value="UniProtKB-KW"/>
</dbReference>
<dbReference type="GO" id="GO:0008168">
    <property type="term" value="F:methyltransferase activity"/>
    <property type="evidence" value="ECO:0007669"/>
    <property type="project" value="UniProtKB-KW"/>
</dbReference>
<keyword evidence="1" id="KW-0489">Methyltransferase</keyword>
<dbReference type="SUPFAM" id="SSF53335">
    <property type="entry name" value="S-adenosyl-L-methionine-dependent methyltransferases"/>
    <property type="match status" value="1"/>
</dbReference>
<dbReference type="Gene3D" id="3.40.50.150">
    <property type="entry name" value="Vaccinia Virus protein VP39"/>
    <property type="match status" value="1"/>
</dbReference>
<dbReference type="EMBL" id="KR029600">
    <property type="protein sequence ID" value="AKH47995.1"/>
    <property type="molecule type" value="Genomic_DNA"/>
</dbReference>
<dbReference type="InterPro" id="IPR029063">
    <property type="entry name" value="SAM-dependent_MTases_sf"/>
</dbReference>
<sequence>MISMQSKEELEKWWETKDAWGYETNPDDLFRKEQILSFLKTYKRALDIGAGEGWITKDLPAKEIYALEISDNASKRLPKNVTGIKEPEGKYQLILLTGVLYKQYNHVEMANIAKKHGCRHILVAGIDNWLIDYDFGKKIKETVFPYREYKQRVMLYEI</sequence>
<keyword evidence="1" id="KW-0808">Transferase</keyword>
<accession>A0A0F7L7S7</accession>
<dbReference type="CDD" id="cd02440">
    <property type="entry name" value="AdoMet_MTases"/>
    <property type="match status" value="1"/>
</dbReference>
<reference evidence="1" key="2">
    <citation type="submission" date="2015-03" db="EMBL/GenBank/DDBJ databases">
        <authorList>
            <person name="Chow C.-E.T."/>
            <person name="Winget D.M."/>
            <person name="White R.A.III."/>
            <person name="Hallam S.J."/>
            <person name="Suttle C.A."/>
        </authorList>
    </citation>
    <scope>NUCLEOTIDE SEQUENCE</scope>
    <source>
        <strain evidence="1">Oxic1_5</strain>
    </source>
</reference>
<protein>
    <submittedName>
        <fullName evidence="1">Type 11 methyltransferase</fullName>
    </submittedName>
</protein>
<proteinExistence type="predicted"/>
<evidence type="ECO:0000313" key="1">
    <source>
        <dbReference type="EMBL" id="AKH47995.1"/>
    </source>
</evidence>
<reference evidence="1" key="1">
    <citation type="journal article" date="2015" name="Front. Microbiol.">
        <title>Combining genomic sequencing methods to explore viral diversity and reveal potential virus-host interactions.</title>
        <authorList>
            <person name="Chow C.E."/>
            <person name="Winget D.M."/>
            <person name="White R.A.III."/>
            <person name="Hallam S.J."/>
            <person name="Suttle C.A."/>
        </authorList>
    </citation>
    <scope>NUCLEOTIDE SEQUENCE</scope>
    <source>
        <strain evidence="1">Oxic1_5</strain>
    </source>
</reference>